<dbReference type="Gene3D" id="1.25.10.10">
    <property type="entry name" value="Leucine-rich Repeat Variant"/>
    <property type="match status" value="1"/>
</dbReference>
<evidence type="ECO:0000259" key="4">
    <source>
        <dbReference type="PROSITE" id="PS50303"/>
    </source>
</evidence>
<name>A0A6B2L9Y1_9EUKA</name>
<protein>
    <recommendedName>
        <fullName evidence="4">PUM-HD domain-containing protein</fullName>
    </recommendedName>
</protein>
<dbReference type="SUPFAM" id="SSF48371">
    <property type="entry name" value="ARM repeat"/>
    <property type="match status" value="1"/>
</dbReference>
<evidence type="ECO:0000256" key="2">
    <source>
        <dbReference type="PROSITE-ProRule" id="PRU00317"/>
    </source>
</evidence>
<feature type="domain" description="PUM-HD" evidence="4">
    <location>
        <begin position="1"/>
        <end position="177"/>
    </location>
</feature>
<dbReference type="PROSITE" id="PS50302">
    <property type="entry name" value="PUM"/>
    <property type="match status" value="3"/>
</dbReference>
<dbReference type="InterPro" id="IPR011989">
    <property type="entry name" value="ARM-like"/>
</dbReference>
<dbReference type="PANTHER" id="PTHR12537">
    <property type="entry name" value="RNA BINDING PROTEIN PUMILIO-RELATED"/>
    <property type="match status" value="1"/>
</dbReference>
<proteinExistence type="predicted"/>
<sequence>MQRCIDHGTLDQKLQLVEEIRKTALTLVQDAFGNYVVQYALDLDIPTLPTELIKQLHGKLHYLAKQKFSSNVVEKCLKSGDSECVLRVLRELMGENPDPKVTPRPLLPPESEIIQQKLVDLLQDSYGNYVIQTCLSEGATKVSADYLRMANLLRPYVHQLRTAPYIKRIHNLLNLPTSEPSSTDSISDVSPLSSPNRSQRPNLSLNLNLSTGLNRNPVLYFQNPSNQFSPICSPSISPSSSSSISQSESRSQSPKTNNNLLSLSSPIVSEKPPTPNPTKRSVSSDLFAPNFLSVPNSYPSSSIPKPRR</sequence>
<feature type="compositionally biased region" description="Low complexity" evidence="3">
    <location>
        <begin position="196"/>
        <end position="208"/>
    </location>
</feature>
<feature type="repeat" description="Pumilio" evidence="2">
    <location>
        <begin position="55"/>
        <end position="90"/>
    </location>
</feature>
<dbReference type="GO" id="GO:0005737">
    <property type="term" value="C:cytoplasm"/>
    <property type="evidence" value="ECO:0007669"/>
    <property type="project" value="TreeGrafter"/>
</dbReference>
<reference evidence="5" key="1">
    <citation type="journal article" date="2020" name="J. Eukaryot. Microbiol.">
        <title>De novo Sequencing, Assembly and Annotation of the Transcriptome for the Free-Living Testate Amoeba Arcella intermedia.</title>
        <authorList>
            <person name="Ribeiro G.M."/>
            <person name="Porfirio-Sousa A.L."/>
            <person name="Maurer-Alcala X.X."/>
            <person name="Katz L.A."/>
            <person name="Lahr D.J.G."/>
        </authorList>
    </citation>
    <scope>NUCLEOTIDE SEQUENCE</scope>
</reference>
<feature type="compositionally biased region" description="Polar residues" evidence="3">
    <location>
        <begin position="177"/>
        <end position="195"/>
    </location>
</feature>
<dbReference type="EMBL" id="GIBP01004638">
    <property type="protein sequence ID" value="NDV33607.1"/>
    <property type="molecule type" value="Transcribed_RNA"/>
</dbReference>
<feature type="region of interest" description="Disordered" evidence="3">
    <location>
        <begin position="239"/>
        <end position="308"/>
    </location>
</feature>
<feature type="repeat" description="Pumilio" evidence="2">
    <location>
        <begin position="112"/>
        <end position="148"/>
    </location>
</feature>
<dbReference type="InterPro" id="IPR001313">
    <property type="entry name" value="Pumilio_RNA-bd_rpt"/>
</dbReference>
<organism evidence="5">
    <name type="scientific">Arcella intermedia</name>
    <dbReference type="NCBI Taxonomy" id="1963864"/>
    <lineage>
        <taxon>Eukaryota</taxon>
        <taxon>Amoebozoa</taxon>
        <taxon>Tubulinea</taxon>
        <taxon>Elardia</taxon>
        <taxon>Arcellinida</taxon>
        <taxon>Sphaerothecina</taxon>
        <taxon>Arcellidae</taxon>
        <taxon>Arcella</taxon>
    </lineage>
</organism>
<dbReference type="PANTHER" id="PTHR12537:SF13">
    <property type="entry name" value="PUMILIO HOMOLOGY DOMAIN FAMILY MEMBER 4"/>
    <property type="match status" value="1"/>
</dbReference>
<dbReference type="GO" id="GO:0003729">
    <property type="term" value="F:mRNA binding"/>
    <property type="evidence" value="ECO:0007669"/>
    <property type="project" value="TreeGrafter"/>
</dbReference>
<feature type="compositionally biased region" description="Polar residues" evidence="3">
    <location>
        <begin position="293"/>
        <end position="308"/>
    </location>
</feature>
<evidence type="ECO:0000256" key="1">
    <source>
        <dbReference type="ARBA" id="ARBA00022737"/>
    </source>
</evidence>
<feature type="compositionally biased region" description="Low complexity" evidence="3">
    <location>
        <begin position="239"/>
        <end position="253"/>
    </location>
</feature>
<feature type="region of interest" description="Disordered" evidence="3">
    <location>
        <begin position="177"/>
        <end position="208"/>
    </location>
</feature>
<feature type="compositionally biased region" description="Polar residues" evidence="3">
    <location>
        <begin position="254"/>
        <end position="267"/>
    </location>
</feature>
<dbReference type="PROSITE" id="PS50303">
    <property type="entry name" value="PUM_HD"/>
    <property type="match status" value="1"/>
</dbReference>
<feature type="repeat" description="Pumilio" evidence="2">
    <location>
        <begin position="19"/>
        <end position="54"/>
    </location>
</feature>
<dbReference type="GO" id="GO:0010608">
    <property type="term" value="P:post-transcriptional regulation of gene expression"/>
    <property type="evidence" value="ECO:0007669"/>
    <property type="project" value="TreeGrafter"/>
</dbReference>
<dbReference type="InterPro" id="IPR033133">
    <property type="entry name" value="PUM-HD"/>
</dbReference>
<keyword evidence="1" id="KW-0677">Repeat</keyword>
<dbReference type="SMART" id="SM00025">
    <property type="entry name" value="Pumilio"/>
    <property type="match status" value="3"/>
</dbReference>
<dbReference type="AlphaFoldDB" id="A0A6B2L9Y1"/>
<evidence type="ECO:0000256" key="3">
    <source>
        <dbReference type="SAM" id="MobiDB-lite"/>
    </source>
</evidence>
<dbReference type="Pfam" id="PF00806">
    <property type="entry name" value="PUF"/>
    <property type="match status" value="4"/>
</dbReference>
<evidence type="ECO:0000313" key="5">
    <source>
        <dbReference type="EMBL" id="NDV33607.1"/>
    </source>
</evidence>
<accession>A0A6B2L9Y1</accession>
<dbReference type="InterPro" id="IPR016024">
    <property type="entry name" value="ARM-type_fold"/>
</dbReference>